<evidence type="ECO:0000256" key="5">
    <source>
        <dbReference type="SAM" id="Phobius"/>
    </source>
</evidence>
<dbReference type="GO" id="GO:0016020">
    <property type="term" value="C:membrane"/>
    <property type="evidence" value="ECO:0007669"/>
    <property type="project" value="UniProtKB-SubCell"/>
</dbReference>
<evidence type="ECO:0000313" key="7">
    <source>
        <dbReference type="Proteomes" id="UP000813444"/>
    </source>
</evidence>
<evidence type="ECO:0000256" key="3">
    <source>
        <dbReference type="ARBA" id="ARBA00022989"/>
    </source>
</evidence>
<reference evidence="6" key="1">
    <citation type="journal article" date="2021" name="Nat. Commun.">
        <title>Genetic determinants of endophytism in the Arabidopsis root mycobiome.</title>
        <authorList>
            <person name="Mesny F."/>
            <person name="Miyauchi S."/>
            <person name="Thiergart T."/>
            <person name="Pickel B."/>
            <person name="Atanasova L."/>
            <person name="Karlsson M."/>
            <person name="Huettel B."/>
            <person name="Barry K.W."/>
            <person name="Haridas S."/>
            <person name="Chen C."/>
            <person name="Bauer D."/>
            <person name="Andreopoulos W."/>
            <person name="Pangilinan J."/>
            <person name="LaButti K."/>
            <person name="Riley R."/>
            <person name="Lipzen A."/>
            <person name="Clum A."/>
            <person name="Drula E."/>
            <person name="Henrissat B."/>
            <person name="Kohler A."/>
            <person name="Grigoriev I.V."/>
            <person name="Martin F.M."/>
            <person name="Hacquard S."/>
        </authorList>
    </citation>
    <scope>NUCLEOTIDE SEQUENCE</scope>
    <source>
        <strain evidence="6">MPI-CAGE-CH-0235</strain>
    </source>
</reference>
<keyword evidence="3 5" id="KW-1133">Transmembrane helix</keyword>
<accession>A0A8K0SEJ8</accession>
<evidence type="ECO:0000256" key="2">
    <source>
        <dbReference type="ARBA" id="ARBA00022692"/>
    </source>
</evidence>
<dbReference type="EMBL" id="JAGPNK010000024">
    <property type="protein sequence ID" value="KAH7304293.1"/>
    <property type="molecule type" value="Genomic_DNA"/>
</dbReference>
<dbReference type="InterPro" id="IPR002523">
    <property type="entry name" value="MgTranspt_CorA/ZnTranspt_ZntB"/>
</dbReference>
<keyword evidence="7" id="KW-1185">Reference proteome</keyword>
<dbReference type="Pfam" id="PF01544">
    <property type="entry name" value="CorA"/>
    <property type="match status" value="1"/>
</dbReference>
<dbReference type="GO" id="GO:0046873">
    <property type="term" value="F:metal ion transmembrane transporter activity"/>
    <property type="evidence" value="ECO:0007669"/>
    <property type="project" value="InterPro"/>
</dbReference>
<feature type="transmembrane region" description="Helical" evidence="5">
    <location>
        <begin position="383"/>
        <end position="401"/>
    </location>
</feature>
<sequence length="434" mass="50067">MASPPECYVTQLTKPVQLHYKCEKNRWSYDCYTGDELRSRLTDNHDEDYHCLLISICQRNSWQPLQITKKMLDCIFSQYGIDPAIFGELPSLFYRRNLAVEEAFCIPYTQWIRGTCIAISYTIRYPEFKESSKEWIIRQTGLLHHLDVSTQKTLYLLFNPMSDSKAHESAMRFMDSDSDPSHGQNPFWLHETVFSAYLPAWRQYIAAYEREFLKLRNLTFSTFIDKPLPVGYDNLSALASLENRFLQMPILLAQEIETLEGLHSLLNAESNGKLACVTEEVLEQLSSLLEWHINRLGSYNRSAEYIHQRTQSTTQLLASTLSLRDQVVAKDQTTSMLRLNKSVVFITILTLFYLPASFLSSFFGMSFFSLNEENGQFIASEMIWIYIVSATALTAGTLLLYNNLLKRDEKLSSPDSTTDQSISNRWEIRGALKV</sequence>
<dbReference type="Gene3D" id="1.20.58.340">
    <property type="entry name" value="Magnesium transport protein CorA, transmembrane region"/>
    <property type="match status" value="1"/>
</dbReference>
<dbReference type="Proteomes" id="UP000813444">
    <property type="component" value="Unassembled WGS sequence"/>
</dbReference>
<feature type="transmembrane region" description="Helical" evidence="5">
    <location>
        <begin position="343"/>
        <end position="363"/>
    </location>
</feature>
<comment type="subcellular location">
    <subcellularLocation>
        <location evidence="1">Membrane</location>
        <topology evidence="1">Multi-pass membrane protein</topology>
    </subcellularLocation>
</comment>
<gene>
    <name evidence="6" type="ORF">B0I35DRAFT_445457</name>
</gene>
<organism evidence="6 7">
    <name type="scientific">Stachybotrys elegans</name>
    <dbReference type="NCBI Taxonomy" id="80388"/>
    <lineage>
        <taxon>Eukaryota</taxon>
        <taxon>Fungi</taxon>
        <taxon>Dikarya</taxon>
        <taxon>Ascomycota</taxon>
        <taxon>Pezizomycotina</taxon>
        <taxon>Sordariomycetes</taxon>
        <taxon>Hypocreomycetidae</taxon>
        <taxon>Hypocreales</taxon>
        <taxon>Stachybotryaceae</taxon>
        <taxon>Stachybotrys</taxon>
    </lineage>
</organism>
<keyword evidence="2 5" id="KW-0812">Transmembrane</keyword>
<protein>
    <submittedName>
        <fullName evidence="6">Uncharacterized protein</fullName>
    </submittedName>
</protein>
<evidence type="ECO:0000313" key="6">
    <source>
        <dbReference type="EMBL" id="KAH7304293.1"/>
    </source>
</evidence>
<evidence type="ECO:0000256" key="1">
    <source>
        <dbReference type="ARBA" id="ARBA00004141"/>
    </source>
</evidence>
<dbReference type="AlphaFoldDB" id="A0A8K0SEJ8"/>
<proteinExistence type="predicted"/>
<evidence type="ECO:0000256" key="4">
    <source>
        <dbReference type="ARBA" id="ARBA00023136"/>
    </source>
</evidence>
<dbReference type="SUPFAM" id="SSF144083">
    <property type="entry name" value="Magnesium transport protein CorA, transmembrane region"/>
    <property type="match status" value="1"/>
</dbReference>
<keyword evidence="4 5" id="KW-0472">Membrane</keyword>
<comment type="caution">
    <text evidence="6">The sequence shown here is derived from an EMBL/GenBank/DDBJ whole genome shotgun (WGS) entry which is preliminary data.</text>
</comment>
<dbReference type="OrthoDB" id="5392974at2759"/>
<dbReference type="InterPro" id="IPR045863">
    <property type="entry name" value="CorA_TM1_TM2"/>
</dbReference>
<name>A0A8K0SEJ8_9HYPO</name>